<evidence type="ECO:0000313" key="2">
    <source>
        <dbReference type="EMBL" id="KAL2346254.1"/>
    </source>
</evidence>
<keyword evidence="3" id="KW-1185">Reference proteome</keyword>
<proteinExistence type="predicted"/>
<organism evidence="2 3">
    <name type="scientific">Flemingia macrophylla</name>
    <dbReference type="NCBI Taxonomy" id="520843"/>
    <lineage>
        <taxon>Eukaryota</taxon>
        <taxon>Viridiplantae</taxon>
        <taxon>Streptophyta</taxon>
        <taxon>Embryophyta</taxon>
        <taxon>Tracheophyta</taxon>
        <taxon>Spermatophyta</taxon>
        <taxon>Magnoliopsida</taxon>
        <taxon>eudicotyledons</taxon>
        <taxon>Gunneridae</taxon>
        <taxon>Pentapetalae</taxon>
        <taxon>rosids</taxon>
        <taxon>fabids</taxon>
        <taxon>Fabales</taxon>
        <taxon>Fabaceae</taxon>
        <taxon>Papilionoideae</taxon>
        <taxon>50 kb inversion clade</taxon>
        <taxon>NPAAA clade</taxon>
        <taxon>indigoferoid/millettioid clade</taxon>
        <taxon>Phaseoleae</taxon>
        <taxon>Flemingia</taxon>
    </lineage>
</organism>
<gene>
    <name evidence="2" type="ORF">Fmac_000254</name>
</gene>
<comment type="caution">
    <text evidence="2">The sequence shown here is derived from an EMBL/GenBank/DDBJ whole genome shotgun (WGS) entry which is preliminary data.</text>
</comment>
<dbReference type="InterPro" id="IPR056520">
    <property type="entry name" value="ARM_KDM8_N"/>
</dbReference>
<protein>
    <recommendedName>
        <fullName evidence="1">DM8 domain-containing protein</fullName>
    </recommendedName>
</protein>
<evidence type="ECO:0000313" key="3">
    <source>
        <dbReference type="Proteomes" id="UP001603857"/>
    </source>
</evidence>
<dbReference type="Pfam" id="PF24472">
    <property type="entry name" value="ARM_KDM8_N"/>
    <property type="match status" value="1"/>
</dbReference>
<dbReference type="AlphaFoldDB" id="A0ABD1NDR5"/>
<dbReference type="EMBL" id="JBGMDY010000001">
    <property type="protein sequence ID" value="KAL2346254.1"/>
    <property type="molecule type" value="Genomic_DNA"/>
</dbReference>
<feature type="domain" description="DM8" evidence="1">
    <location>
        <begin position="10"/>
        <end position="66"/>
    </location>
</feature>
<reference evidence="2 3" key="1">
    <citation type="submission" date="2024-08" db="EMBL/GenBank/DDBJ databases">
        <title>Insights into the chromosomal genome structure of Flemingia macrophylla.</title>
        <authorList>
            <person name="Ding Y."/>
            <person name="Zhao Y."/>
            <person name="Bi W."/>
            <person name="Wu M."/>
            <person name="Zhao G."/>
            <person name="Gong Y."/>
            <person name="Li W."/>
            <person name="Zhang P."/>
        </authorList>
    </citation>
    <scope>NUCLEOTIDE SEQUENCE [LARGE SCALE GENOMIC DNA]</scope>
    <source>
        <strain evidence="2">DYQJB</strain>
        <tissue evidence="2">Leaf</tissue>
    </source>
</reference>
<name>A0ABD1NDR5_9FABA</name>
<sequence length="205" mass="22325">MAVHVREHGALAASGDICVAKAVREMAWEQLHSKSWHSVLPVWRDGYSMACLHVARLHYTNDNFREINLAFVVWQRRVRWQKLHLRPGGDVAGGSPGGAAGTSPATVVVHELRQLNLAPKVITGVVGGNAGLVVAGGFDGARRLGRRLLDVSGGACGRKREGTTDNPFEAFTEELLFAILDFLAAEPSAKKSFSLVSKWFYTVLH</sequence>
<dbReference type="Proteomes" id="UP001603857">
    <property type="component" value="Unassembled WGS sequence"/>
</dbReference>
<evidence type="ECO:0000259" key="1">
    <source>
        <dbReference type="Pfam" id="PF24472"/>
    </source>
</evidence>
<accession>A0ABD1NDR5</accession>